<organism evidence="3 4">
    <name type="scientific">Campylobacter vulpis</name>
    <dbReference type="NCBI Taxonomy" id="1655500"/>
    <lineage>
        <taxon>Bacteria</taxon>
        <taxon>Pseudomonadati</taxon>
        <taxon>Campylobacterota</taxon>
        <taxon>Epsilonproteobacteria</taxon>
        <taxon>Campylobacterales</taxon>
        <taxon>Campylobacteraceae</taxon>
        <taxon>Campylobacter</taxon>
    </lineage>
</organism>
<evidence type="ECO:0000313" key="3">
    <source>
        <dbReference type="EMBL" id="PHY90618.1"/>
    </source>
</evidence>
<dbReference type="AlphaFoldDB" id="A0A2G4R247"/>
<gene>
    <name evidence="3" type="ORF">AA994_04515</name>
</gene>
<evidence type="ECO:0000259" key="2">
    <source>
        <dbReference type="Pfam" id="PF02481"/>
    </source>
</evidence>
<dbReference type="EMBL" id="LDWY01000057">
    <property type="protein sequence ID" value="PHY90618.1"/>
    <property type="molecule type" value="Genomic_DNA"/>
</dbReference>
<dbReference type="PANTHER" id="PTHR43022:SF1">
    <property type="entry name" value="PROTEIN SMF"/>
    <property type="match status" value="1"/>
</dbReference>
<reference evidence="4" key="1">
    <citation type="submission" date="2015-06" db="EMBL/GenBank/DDBJ databases">
        <authorList>
            <person name="Parisi A."/>
            <person name="Chiara M."/>
            <person name="Florio D."/>
            <person name="Miccolupo A."/>
            <person name="Manzari C."/>
            <person name="Mion D."/>
            <person name="Caruso M."/>
            <person name="D'erchia A.M."/>
            <person name="Zanoni R."/>
        </authorList>
    </citation>
    <scope>NUCLEOTIDE SEQUENCE [LARGE SCALE GENOMIC DNA]</scope>
    <source>
        <strain evidence="4">73/13</strain>
    </source>
</reference>
<proteinExistence type="inferred from homology"/>
<dbReference type="Proteomes" id="UP000237472">
    <property type="component" value="Unassembled WGS sequence"/>
</dbReference>
<dbReference type="OrthoDB" id="9785707at2"/>
<comment type="similarity">
    <text evidence="1">Belongs to the DprA/Smf family.</text>
</comment>
<dbReference type="InterPro" id="IPR003488">
    <property type="entry name" value="DprA"/>
</dbReference>
<feature type="domain" description="Smf/DprA SLOG" evidence="2">
    <location>
        <begin position="9"/>
        <end position="202"/>
    </location>
</feature>
<evidence type="ECO:0000313" key="4">
    <source>
        <dbReference type="Proteomes" id="UP000237472"/>
    </source>
</evidence>
<accession>A0A2G4R247</accession>
<name>A0A2G4R247_9BACT</name>
<protein>
    <submittedName>
        <fullName evidence="3">DNA processing protein DprA</fullName>
    </submittedName>
</protein>
<dbReference type="PANTHER" id="PTHR43022">
    <property type="entry name" value="PROTEIN SMF"/>
    <property type="match status" value="1"/>
</dbReference>
<dbReference type="GO" id="GO:0009294">
    <property type="term" value="P:DNA-mediated transformation"/>
    <property type="evidence" value="ECO:0007669"/>
    <property type="project" value="InterPro"/>
</dbReference>
<comment type="caution">
    <text evidence="3">The sequence shown here is derived from an EMBL/GenBank/DDBJ whole genome shotgun (WGS) entry which is preliminary data.</text>
</comment>
<sequence>MNSEVLPSAYLSLFNALKDKPKSLYFKGNLELLSYPKIAIIGSRKMSVYTKNCVLELATTLKNAGVCVVSGGALGVDINAALGSLPLHIGIFANGLKHIYPRTNEKLIKEIYAKGLALSENEDAYMPQGFDFLLRNRLIIALSEAVVIAQAHLQSGSMQSARLSLQMQKPLFVLPQRLEESLGTNLLLQDKKANLIADFRTFAAHFGRVKEESYEDEFLQFCQKGVSVEQALQKYGEKVYEYELEGKIAIDGIWIRLLK</sequence>
<evidence type="ECO:0000256" key="1">
    <source>
        <dbReference type="ARBA" id="ARBA00006525"/>
    </source>
</evidence>
<dbReference type="SUPFAM" id="SSF102405">
    <property type="entry name" value="MCP/YpsA-like"/>
    <property type="match status" value="1"/>
</dbReference>
<dbReference type="InterPro" id="IPR057666">
    <property type="entry name" value="DrpA_SLOG"/>
</dbReference>
<dbReference type="RefSeq" id="WP_099461545.1">
    <property type="nucleotide sequence ID" value="NZ_LDWY01000057.1"/>
</dbReference>
<dbReference type="Pfam" id="PF02481">
    <property type="entry name" value="DNA_processg_A"/>
    <property type="match status" value="1"/>
</dbReference>
<dbReference type="Gene3D" id="3.40.50.450">
    <property type="match status" value="1"/>
</dbReference>